<protein>
    <recommendedName>
        <fullName evidence="3">NAD(P)-binding domain-containing protein</fullName>
    </recommendedName>
</protein>
<evidence type="ECO:0000313" key="2">
    <source>
        <dbReference type="Proteomes" id="UP001610335"/>
    </source>
</evidence>
<dbReference type="Proteomes" id="UP001610335">
    <property type="component" value="Unassembled WGS sequence"/>
</dbReference>
<dbReference type="InterPro" id="IPR036291">
    <property type="entry name" value="NAD(P)-bd_dom_sf"/>
</dbReference>
<dbReference type="SUPFAM" id="SSF51735">
    <property type="entry name" value="NAD(P)-binding Rossmann-fold domains"/>
    <property type="match status" value="1"/>
</dbReference>
<evidence type="ECO:0000313" key="1">
    <source>
        <dbReference type="EMBL" id="KAL2827790.1"/>
    </source>
</evidence>
<gene>
    <name evidence="1" type="ORF">BDW59DRAFT_54708</name>
</gene>
<organism evidence="1 2">
    <name type="scientific">Aspergillus cavernicola</name>
    <dbReference type="NCBI Taxonomy" id="176166"/>
    <lineage>
        <taxon>Eukaryota</taxon>
        <taxon>Fungi</taxon>
        <taxon>Dikarya</taxon>
        <taxon>Ascomycota</taxon>
        <taxon>Pezizomycotina</taxon>
        <taxon>Eurotiomycetes</taxon>
        <taxon>Eurotiomycetidae</taxon>
        <taxon>Eurotiales</taxon>
        <taxon>Aspergillaceae</taxon>
        <taxon>Aspergillus</taxon>
        <taxon>Aspergillus subgen. Nidulantes</taxon>
    </lineage>
</organism>
<accession>A0ABR4IJ65</accession>
<keyword evidence="2" id="KW-1185">Reference proteome</keyword>
<evidence type="ECO:0008006" key="3">
    <source>
        <dbReference type="Google" id="ProtNLM"/>
    </source>
</evidence>
<dbReference type="PANTHER" id="PTHR14097:SF9">
    <property type="entry name" value="EPIMERASE, PUTATIVE (AFU_ORTHOLOGUE AFUA_8G07320)-RELATED"/>
    <property type="match status" value="1"/>
</dbReference>
<comment type="caution">
    <text evidence="1">The sequence shown here is derived from an EMBL/GenBank/DDBJ whole genome shotgun (WGS) entry which is preliminary data.</text>
</comment>
<name>A0ABR4IJ65_9EURO</name>
<sequence>MKIILAGATGHIGQEILSQCLAHPSITSIVALSRRDLGVKNDKLRVHLMADQDFLSYSNPALTEELKGAAACLWAIGLRPSKTGNTEYNRRISIEYTAAAASAFQRAFTSDTVSSDASGGRFRFVYISGAGVERDQNQSLWYAGNFRRLRGEAENILFRHAEANPDLFEAYVMRPGLVPSTQGTLRDRLWSLVTSVRADYLTKAMIDIALEGNEETTITNEMMREWKQ</sequence>
<proteinExistence type="predicted"/>
<dbReference type="PANTHER" id="PTHR14097">
    <property type="entry name" value="OXIDOREDUCTASE HTATIP2"/>
    <property type="match status" value="1"/>
</dbReference>
<dbReference type="EMBL" id="JBFXLS010000023">
    <property type="protein sequence ID" value="KAL2827790.1"/>
    <property type="molecule type" value="Genomic_DNA"/>
</dbReference>
<dbReference type="Gene3D" id="3.40.50.720">
    <property type="entry name" value="NAD(P)-binding Rossmann-like Domain"/>
    <property type="match status" value="1"/>
</dbReference>
<reference evidence="1 2" key="1">
    <citation type="submission" date="2024-07" db="EMBL/GenBank/DDBJ databases">
        <title>Section-level genome sequencing and comparative genomics of Aspergillus sections Usti and Cavernicolus.</title>
        <authorList>
            <consortium name="Lawrence Berkeley National Laboratory"/>
            <person name="Nybo J.L."/>
            <person name="Vesth T.C."/>
            <person name="Theobald S."/>
            <person name="Frisvad J.C."/>
            <person name="Larsen T.O."/>
            <person name="Kjaerboelling I."/>
            <person name="Rothschild-Mancinelli K."/>
            <person name="Lyhne E.K."/>
            <person name="Kogle M.E."/>
            <person name="Barry K."/>
            <person name="Clum A."/>
            <person name="Na H."/>
            <person name="Ledsgaard L."/>
            <person name="Lin J."/>
            <person name="Lipzen A."/>
            <person name="Kuo A."/>
            <person name="Riley R."/>
            <person name="Mondo S."/>
            <person name="LaButti K."/>
            <person name="Haridas S."/>
            <person name="Pangalinan J."/>
            <person name="Salamov A.A."/>
            <person name="Simmons B.A."/>
            <person name="Magnuson J.K."/>
            <person name="Chen J."/>
            <person name="Drula E."/>
            <person name="Henrissat B."/>
            <person name="Wiebenga A."/>
            <person name="Lubbers R.J."/>
            <person name="Gomes A.C."/>
            <person name="Makela M.R."/>
            <person name="Stajich J."/>
            <person name="Grigoriev I.V."/>
            <person name="Mortensen U.H."/>
            <person name="De vries R.P."/>
            <person name="Baker S.E."/>
            <person name="Andersen M.R."/>
        </authorList>
    </citation>
    <scope>NUCLEOTIDE SEQUENCE [LARGE SCALE GENOMIC DNA]</scope>
    <source>
        <strain evidence="1 2">CBS 600.67</strain>
    </source>
</reference>